<dbReference type="Gene3D" id="3.40.1260.10">
    <property type="entry name" value="DsrEFH-like"/>
    <property type="match status" value="1"/>
</dbReference>
<dbReference type="InterPro" id="IPR027396">
    <property type="entry name" value="DsrEFH-like"/>
</dbReference>
<dbReference type="GO" id="GO:0005829">
    <property type="term" value="C:cytosol"/>
    <property type="evidence" value="ECO:0007669"/>
    <property type="project" value="TreeGrafter"/>
</dbReference>
<dbReference type="RefSeq" id="WP_045030178.1">
    <property type="nucleotide sequence ID" value="NZ_JRHC01000002.1"/>
</dbReference>
<dbReference type="EMBL" id="JRHC01000002">
    <property type="protein sequence ID" value="KJF43604.1"/>
    <property type="molecule type" value="Genomic_DNA"/>
</dbReference>
<dbReference type="SUPFAM" id="SSF75169">
    <property type="entry name" value="DsrEFH-like"/>
    <property type="match status" value="1"/>
</dbReference>
<organism evidence="1 2">
    <name type="scientific">Draconibacterium sediminis</name>
    <dbReference type="NCBI Taxonomy" id="1544798"/>
    <lineage>
        <taxon>Bacteria</taxon>
        <taxon>Pseudomonadati</taxon>
        <taxon>Bacteroidota</taxon>
        <taxon>Bacteroidia</taxon>
        <taxon>Marinilabiliales</taxon>
        <taxon>Prolixibacteraceae</taxon>
        <taxon>Draconibacterium</taxon>
    </lineage>
</organism>
<dbReference type="AlphaFoldDB" id="A0A0D8JA30"/>
<dbReference type="InterPro" id="IPR003787">
    <property type="entry name" value="Sulphur_relay_DsrE/F-like"/>
</dbReference>
<dbReference type="Proteomes" id="UP000032544">
    <property type="component" value="Unassembled WGS sequence"/>
</dbReference>
<dbReference type="Pfam" id="PF02635">
    <property type="entry name" value="DsrE"/>
    <property type="match status" value="1"/>
</dbReference>
<accession>A0A0D8JA30</accession>
<gene>
    <name evidence="1" type="ORF">LH29_10815</name>
</gene>
<dbReference type="PANTHER" id="PTHR34874:SF1">
    <property type="entry name" value="PROTEIN YCHN"/>
    <property type="match status" value="1"/>
</dbReference>
<dbReference type="OrthoDB" id="9812053at2"/>
<reference evidence="1 2" key="1">
    <citation type="submission" date="2014-09" db="EMBL/GenBank/DDBJ databases">
        <title>Draft Genome Sequence of Draconibacterium sp. JN14CK-3.</title>
        <authorList>
            <person name="Dong C."/>
            <person name="Lai Q."/>
            <person name="Shao Z."/>
        </authorList>
    </citation>
    <scope>NUCLEOTIDE SEQUENCE [LARGE SCALE GENOMIC DNA]</scope>
    <source>
        <strain evidence="1 2">JN14CK-3</strain>
    </source>
</reference>
<keyword evidence="2" id="KW-1185">Reference proteome</keyword>
<evidence type="ECO:0000313" key="1">
    <source>
        <dbReference type="EMBL" id="KJF43604.1"/>
    </source>
</evidence>
<proteinExistence type="predicted"/>
<protein>
    <submittedName>
        <fullName evidence="1">Uncharacterized protein</fullName>
    </submittedName>
</protein>
<dbReference type="PATRIC" id="fig|1544798.3.peg.2319"/>
<evidence type="ECO:0000313" key="2">
    <source>
        <dbReference type="Proteomes" id="UP000032544"/>
    </source>
</evidence>
<name>A0A0D8JA30_9BACT</name>
<dbReference type="PANTHER" id="PTHR34874">
    <property type="entry name" value="PROTEIN YCHN"/>
    <property type="match status" value="1"/>
</dbReference>
<comment type="caution">
    <text evidence="1">The sequence shown here is derived from an EMBL/GenBank/DDBJ whole genome shotgun (WGS) entry which is preliminary data.</text>
</comment>
<sequence>MQKILILINDGPYGTEKAYNGLRLANQLNKAHEDVEVRIFLMADAATCAIPGQVTPNGYYNIERMLKYSINKGAKVKICGSCADARGIKNKELIEGAEISTMAELTQWVVDSDKMVTF</sequence>
<dbReference type="STRING" id="1544798.LH29_10815"/>